<reference evidence="4" key="1">
    <citation type="submission" date="2020-05" db="EMBL/GenBank/DDBJ databases">
        <authorList>
            <person name="Chiriac C."/>
            <person name="Salcher M."/>
            <person name="Ghai R."/>
            <person name="Kavagutti S V."/>
        </authorList>
    </citation>
    <scope>NUCLEOTIDE SEQUENCE</scope>
</reference>
<dbReference type="SUPFAM" id="SSF53756">
    <property type="entry name" value="UDP-Glycosyltransferase/glycogen phosphorylase"/>
    <property type="match status" value="1"/>
</dbReference>
<sequence length="355" mass="40349">MDDIYFDARYIRVGRHDGISRFSTGLVHELHKVTPLVVLVHDLRQLEILPKNIRYEMIPQPTSLLEPLLALKLNKLGAKIVFSPMQTMGSFGRKFKLVLTVHDFIYYRHPAPPPTFSLLVRLLWRLYHLSYWPQRLLLSRPDAVVTVSKTTEALTQKHRLTKKKVWVVPNAAELVEEGYVTPSAPVSKKLVYMGSFMDYKNVELLIAGMKFLPGFELHLLSPITKQRQNDLTALGAQEDSVIFHNGVSEQKYHELLSQATALVSASRDEGFGIPLVEAMERGIPVVCSEIEIFKEICGPAGIYFDPNDEEGFADSIKQLTDEDVWKRYSQLGLVQSQNFTWEKSAAVLLSVLRDL</sequence>
<evidence type="ECO:0000259" key="2">
    <source>
        <dbReference type="Pfam" id="PF00534"/>
    </source>
</evidence>
<dbReference type="InterPro" id="IPR001296">
    <property type="entry name" value="Glyco_trans_1"/>
</dbReference>
<accession>A0A6J6ILW1</accession>
<organism evidence="4">
    <name type="scientific">freshwater metagenome</name>
    <dbReference type="NCBI Taxonomy" id="449393"/>
    <lineage>
        <taxon>unclassified sequences</taxon>
        <taxon>metagenomes</taxon>
        <taxon>ecological metagenomes</taxon>
    </lineage>
</organism>
<evidence type="ECO:0000256" key="1">
    <source>
        <dbReference type="ARBA" id="ARBA00022679"/>
    </source>
</evidence>
<feature type="domain" description="Glycosyltransferase subfamily 4-like N-terminal" evidence="3">
    <location>
        <begin position="77"/>
        <end position="171"/>
    </location>
</feature>
<gene>
    <name evidence="4" type="ORF">UFOPK2044_00038</name>
</gene>
<keyword evidence="1" id="KW-0808">Transferase</keyword>
<dbReference type="Gene3D" id="3.40.50.2000">
    <property type="entry name" value="Glycogen Phosphorylase B"/>
    <property type="match status" value="2"/>
</dbReference>
<dbReference type="Pfam" id="PF00534">
    <property type="entry name" value="Glycos_transf_1"/>
    <property type="match status" value="1"/>
</dbReference>
<protein>
    <submittedName>
        <fullName evidence="4">Unannotated protein</fullName>
    </submittedName>
</protein>
<dbReference type="InterPro" id="IPR028098">
    <property type="entry name" value="Glyco_trans_4-like_N"/>
</dbReference>
<dbReference type="EMBL" id="CAEZVO010000002">
    <property type="protein sequence ID" value="CAB4625464.1"/>
    <property type="molecule type" value="Genomic_DNA"/>
</dbReference>
<dbReference type="PANTHER" id="PTHR46401">
    <property type="entry name" value="GLYCOSYLTRANSFERASE WBBK-RELATED"/>
    <property type="match status" value="1"/>
</dbReference>
<proteinExistence type="predicted"/>
<dbReference type="Pfam" id="PF13439">
    <property type="entry name" value="Glyco_transf_4"/>
    <property type="match status" value="1"/>
</dbReference>
<dbReference type="PANTHER" id="PTHR46401:SF2">
    <property type="entry name" value="GLYCOSYLTRANSFERASE WBBK-RELATED"/>
    <property type="match status" value="1"/>
</dbReference>
<name>A0A6J6ILW1_9ZZZZ</name>
<evidence type="ECO:0000313" key="4">
    <source>
        <dbReference type="EMBL" id="CAB4625464.1"/>
    </source>
</evidence>
<evidence type="ECO:0000259" key="3">
    <source>
        <dbReference type="Pfam" id="PF13439"/>
    </source>
</evidence>
<dbReference type="GO" id="GO:0016757">
    <property type="term" value="F:glycosyltransferase activity"/>
    <property type="evidence" value="ECO:0007669"/>
    <property type="project" value="InterPro"/>
</dbReference>
<dbReference type="AlphaFoldDB" id="A0A6J6ILW1"/>
<feature type="domain" description="Glycosyl transferase family 1" evidence="2">
    <location>
        <begin position="188"/>
        <end position="323"/>
    </location>
</feature>
<dbReference type="CDD" id="cd03809">
    <property type="entry name" value="GT4_MtfB-like"/>
    <property type="match status" value="1"/>
</dbReference>